<evidence type="ECO:0000313" key="2">
    <source>
        <dbReference type="Proteomes" id="UP000886805"/>
    </source>
</evidence>
<evidence type="ECO:0000313" key="1">
    <source>
        <dbReference type="EMBL" id="HIX72450.1"/>
    </source>
</evidence>
<name>A0A9D1X4I0_9FIRM</name>
<proteinExistence type="predicted"/>
<sequence>MAAYEQEIKQYETKMRAAETMTGLLTAMSSWQSFADSRGLSAEERRPVDQAYMEAEARLITQVKPTLW</sequence>
<accession>A0A9D1X4I0</accession>
<reference evidence="1" key="1">
    <citation type="journal article" date="2021" name="PeerJ">
        <title>Extensive microbial diversity within the chicken gut microbiome revealed by metagenomics and culture.</title>
        <authorList>
            <person name="Gilroy R."/>
            <person name="Ravi A."/>
            <person name="Getino M."/>
            <person name="Pursley I."/>
            <person name="Horton D.L."/>
            <person name="Alikhan N.F."/>
            <person name="Baker D."/>
            <person name="Gharbi K."/>
            <person name="Hall N."/>
            <person name="Watson M."/>
            <person name="Adriaenssens E.M."/>
            <person name="Foster-Nyarko E."/>
            <person name="Jarju S."/>
            <person name="Secka A."/>
            <person name="Antonio M."/>
            <person name="Oren A."/>
            <person name="Chaudhuri R.R."/>
            <person name="La Ragione R."/>
            <person name="Hildebrand F."/>
            <person name="Pallen M.J."/>
        </authorList>
    </citation>
    <scope>NUCLEOTIDE SEQUENCE</scope>
    <source>
        <strain evidence="1">ChiSxjej3B15-1167</strain>
    </source>
</reference>
<gene>
    <name evidence="1" type="ORF">H9849_05450</name>
</gene>
<dbReference type="AlphaFoldDB" id="A0A9D1X4I0"/>
<reference evidence="1" key="2">
    <citation type="submission" date="2021-04" db="EMBL/GenBank/DDBJ databases">
        <authorList>
            <person name="Gilroy R."/>
        </authorList>
    </citation>
    <scope>NUCLEOTIDE SEQUENCE</scope>
    <source>
        <strain evidence="1">ChiSxjej3B15-1167</strain>
    </source>
</reference>
<dbReference type="EMBL" id="DXEQ01000152">
    <property type="protein sequence ID" value="HIX72450.1"/>
    <property type="molecule type" value="Genomic_DNA"/>
</dbReference>
<protein>
    <submittedName>
        <fullName evidence="1">Uncharacterized protein</fullName>
    </submittedName>
</protein>
<comment type="caution">
    <text evidence="1">The sequence shown here is derived from an EMBL/GenBank/DDBJ whole genome shotgun (WGS) entry which is preliminary data.</text>
</comment>
<dbReference type="Proteomes" id="UP000886805">
    <property type="component" value="Unassembled WGS sequence"/>
</dbReference>
<organism evidence="1 2">
    <name type="scientific">Candidatus Anaerobutyricum stercoripullorum</name>
    <dbReference type="NCBI Taxonomy" id="2838456"/>
    <lineage>
        <taxon>Bacteria</taxon>
        <taxon>Bacillati</taxon>
        <taxon>Bacillota</taxon>
        <taxon>Clostridia</taxon>
        <taxon>Lachnospirales</taxon>
        <taxon>Lachnospiraceae</taxon>
        <taxon>Anaerobutyricum</taxon>
    </lineage>
</organism>